<organism evidence="1 2">
    <name type="scientific">Glaciecola punicea ACAM 611</name>
    <dbReference type="NCBI Taxonomy" id="1121923"/>
    <lineage>
        <taxon>Bacteria</taxon>
        <taxon>Pseudomonadati</taxon>
        <taxon>Pseudomonadota</taxon>
        <taxon>Gammaproteobacteria</taxon>
        <taxon>Alteromonadales</taxon>
        <taxon>Alteromonadaceae</taxon>
        <taxon>Glaciecola</taxon>
    </lineage>
</organism>
<dbReference type="Gene3D" id="3.60.10.10">
    <property type="entry name" value="Endonuclease/exonuclease/phosphatase"/>
    <property type="match status" value="1"/>
</dbReference>
<name>H5T9U3_9ALTE</name>
<accession>H5T9U3</accession>
<gene>
    <name evidence="1" type="ORF">GPUN_0939</name>
</gene>
<sequence>MLKSLKSLLLVCLYKRLNTRRNSQNNAKNHTFISLKHLCALLILMSFVSAAGNIEHVNIGRIAVNDQSTNSQQKAGKLALKQVFIKLSGNIDVVNENEISKAIDNYEQFLIASSFIQQGQNLVFEASFNQAKVQSLLVASGRNVWASLRPSAVIWLAIENSENQKNIVYRSSFNDMAQNIDSKAFARGVEVVIPLGDLNDAMNVSVYDVWNQFISKLQDQSVRYNTDYLISATVEQISESLATEKIPRDATHKLDYVITSADFRRPKSVETGRVFGRSEEAVVIELVDIYANVLAEQFTLNTQSETGSQSIRAAISGIDSLADYVNMLALIKSVPSVKNIKLIKQKNDIALVEIDQKTSIAQLKSILLLDKRLSLDTTFQQAEISFRWQGE</sequence>
<evidence type="ECO:0000313" key="2">
    <source>
        <dbReference type="Proteomes" id="UP000053586"/>
    </source>
</evidence>
<keyword evidence="2" id="KW-1185">Reference proteome</keyword>
<dbReference type="InterPro" id="IPR018642">
    <property type="entry name" value="DUF2066"/>
</dbReference>
<proteinExistence type="predicted"/>
<dbReference type="AlphaFoldDB" id="H5T9U3"/>
<dbReference type="Pfam" id="PF09839">
    <property type="entry name" value="DUF2066"/>
    <property type="match status" value="1"/>
</dbReference>
<comment type="caution">
    <text evidence="1">The sequence shown here is derived from an EMBL/GenBank/DDBJ whole genome shotgun (WGS) entry which is preliminary data.</text>
</comment>
<protein>
    <recommendedName>
        <fullName evidence="3">DUF2066 domain-containing protein</fullName>
    </recommendedName>
</protein>
<evidence type="ECO:0000313" key="1">
    <source>
        <dbReference type="EMBL" id="GAB55070.1"/>
    </source>
</evidence>
<evidence type="ECO:0008006" key="3">
    <source>
        <dbReference type="Google" id="ProtNLM"/>
    </source>
</evidence>
<dbReference type="EMBL" id="BAET01000007">
    <property type="protein sequence ID" value="GAB55070.1"/>
    <property type="molecule type" value="Genomic_DNA"/>
</dbReference>
<dbReference type="InterPro" id="IPR036691">
    <property type="entry name" value="Endo/exonu/phosph_ase_sf"/>
</dbReference>
<reference evidence="1 2" key="2">
    <citation type="journal article" date="2017" name="Antonie Van Leeuwenhoek">
        <title>Rhizobium rhizosphaerae sp. nov., a novel species isolated from rice rhizosphere.</title>
        <authorList>
            <person name="Zhao J.J."/>
            <person name="Zhang J."/>
            <person name="Zhang R.J."/>
            <person name="Zhang C.W."/>
            <person name="Yin H.Q."/>
            <person name="Zhang X.X."/>
        </authorList>
    </citation>
    <scope>NUCLEOTIDE SEQUENCE [LARGE SCALE GENOMIC DNA]</scope>
    <source>
        <strain evidence="1 2">ACAM 611</strain>
    </source>
</reference>
<dbReference type="Proteomes" id="UP000053586">
    <property type="component" value="Unassembled WGS sequence"/>
</dbReference>
<dbReference type="STRING" id="56804.BAE46_01270"/>
<dbReference type="eggNOG" id="COG3249">
    <property type="taxonomic scope" value="Bacteria"/>
</dbReference>
<reference evidence="1 2" key="1">
    <citation type="journal article" date="2012" name="J. Bacteriol.">
        <title>Genome sequence of proteorhodopsin-containing sea ice bacterium Glaciecola punicea ACAM 611T.</title>
        <authorList>
            <person name="Qin Q.-L."/>
            <person name="Xie B.-B."/>
            <person name="Shu Y.-L."/>
            <person name="Rong J.-C."/>
            <person name="Zhao D.-L."/>
            <person name="Zhang X.-Y."/>
            <person name="Chen X.-L."/>
            <person name="Zhou B.-C."/>
            <person name="Zhanga Y.-Z."/>
        </authorList>
    </citation>
    <scope>NUCLEOTIDE SEQUENCE [LARGE SCALE GENOMIC DNA]</scope>
    <source>
        <strain evidence="1 2">ACAM 611</strain>
    </source>
</reference>